<dbReference type="AlphaFoldDB" id="A0AAJ1IE70"/>
<proteinExistence type="inferred from homology"/>
<dbReference type="EMBL" id="JAQQAL010000030">
    <property type="protein sequence ID" value="MDC7227654.1"/>
    <property type="molecule type" value="Genomic_DNA"/>
</dbReference>
<dbReference type="Pfam" id="PF00370">
    <property type="entry name" value="FGGY_N"/>
    <property type="match status" value="1"/>
</dbReference>
<dbReference type="InterPro" id="IPR050406">
    <property type="entry name" value="FGGY_Carb_Kinase"/>
</dbReference>
<comment type="similarity">
    <text evidence="1">Belongs to the FGGY kinase family.</text>
</comment>
<protein>
    <submittedName>
        <fullName evidence="5">FGGY family carbohydrate kinase</fullName>
    </submittedName>
</protein>
<reference evidence="5 6" key="1">
    <citation type="submission" date="2022-12" db="EMBL/GenBank/DDBJ databases">
        <title>Metagenome assembled genome from gulf of manar.</title>
        <authorList>
            <person name="Kohli P."/>
            <person name="Pk S."/>
            <person name="Venkata Ramana C."/>
            <person name="Sasikala C."/>
        </authorList>
    </citation>
    <scope>NUCLEOTIDE SEQUENCE [LARGE SCALE GENOMIC DNA]</scope>
    <source>
        <strain evidence="5">JB008</strain>
    </source>
</reference>
<dbReference type="InterPro" id="IPR018484">
    <property type="entry name" value="FGGY_N"/>
</dbReference>
<comment type="caution">
    <text evidence="5">The sequence shown here is derived from an EMBL/GenBank/DDBJ whole genome shotgun (WGS) entry which is preliminary data.</text>
</comment>
<evidence type="ECO:0000256" key="1">
    <source>
        <dbReference type="ARBA" id="ARBA00009156"/>
    </source>
</evidence>
<dbReference type="InterPro" id="IPR043129">
    <property type="entry name" value="ATPase_NBD"/>
</dbReference>
<dbReference type="CDD" id="cd00366">
    <property type="entry name" value="ASKHA_NBD_FGGY"/>
    <property type="match status" value="1"/>
</dbReference>
<dbReference type="PIRSF" id="PIRSF000538">
    <property type="entry name" value="GlpK"/>
    <property type="match status" value="1"/>
</dbReference>
<feature type="domain" description="Carbohydrate kinase FGGY N-terminal" evidence="4">
    <location>
        <begin position="5"/>
        <end position="245"/>
    </location>
</feature>
<evidence type="ECO:0000256" key="2">
    <source>
        <dbReference type="ARBA" id="ARBA00022679"/>
    </source>
</evidence>
<keyword evidence="2" id="KW-0808">Transferase</keyword>
<evidence type="ECO:0000256" key="3">
    <source>
        <dbReference type="ARBA" id="ARBA00022777"/>
    </source>
</evidence>
<accession>A0AAJ1IE70</accession>
<organism evidence="5 6">
    <name type="scientific">Candidatus Thalassospirochaeta sargassi</name>
    <dbReference type="NCBI Taxonomy" id="3119039"/>
    <lineage>
        <taxon>Bacteria</taxon>
        <taxon>Pseudomonadati</taxon>
        <taxon>Spirochaetota</taxon>
        <taxon>Spirochaetia</taxon>
        <taxon>Spirochaetales</taxon>
        <taxon>Spirochaetaceae</taxon>
        <taxon>Candidatus Thalassospirochaeta</taxon>
    </lineage>
</organism>
<gene>
    <name evidence="5" type="ORF">PQJ61_12890</name>
</gene>
<keyword evidence="3 5" id="KW-0418">Kinase</keyword>
<evidence type="ECO:0000313" key="5">
    <source>
        <dbReference type="EMBL" id="MDC7227654.1"/>
    </source>
</evidence>
<name>A0AAJ1IE70_9SPIO</name>
<dbReference type="InterPro" id="IPR000577">
    <property type="entry name" value="Carb_kinase_FGGY"/>
</dbReference>
<evidence type="ECO:0000259" key="4">
    <source>
        <dbReference type="Pfam" id="PF00370"/>
    </source>
</evidence>
<dbReference type="GO" id="GO:0016301">
    <property type="term" value="F:kinase activity"/>
    <property type="evidence" value="ECO:0007669"/>
    <property type="project" value="UniProtKB-KW"/>
</dbReference>
<evidence type="ECO:0000313" key="6">
    <source>
        <dbReference type="Proteomes" id="UP001221217"/>
    </source>
</evidence>
<dbReference type="Proteomes" id="UP001221217">
    <property type="component" value="Unassembled WGS sequence"/>
</dbReference>
<sequence length="439" mass="48313">MNNRMILAVDIGTQSLKASTINEDLITIDRATVTYEPLARSGGQVEINVSVLWNAFIKACSEIKTTRIDGIVFSTLCPSLLLMDSEGAALTPVILHLDRRSSKQSDWIVNNVGLEKFRSITGNPPIPGGISVTSMMWIKEFFDCTLPDGAVFGHVITYFIKKLTGRFLIDPSNASFTGVYETLRYGGWSPELLEKVDISEKNLPDIADSTEIAGEIARSVSRETGLPVGAKVIVGANDTTCAAAGAGVNEPGMLMNTAGTVEILLMCSDKPIISENHLIRTHACKDRWLMMRTLGAGGASIEWFRKNFCREMTRDVYYSEYIPSVLAGCEKSSIRFEPYLSGDRHTLEKVSAAFKNITLDSGRDDMLRALFFDNVHYLVSIFDEWKNVCTIDKNIFHVGGGAADAYTNYKQRLLPDFKFRNIGETAELGAAIIGFKALG</sequence>
<dbReference type="SUPFAM" id="SSF53067">
    <property type="entry name" value="Actin-like ATPase domain"/>
    <property type="match status" value="2"/>
</dbReference>
<dbReference type="Gene3D" id="3.30.420.40">
    <property type="match status" value="2"/>
</dbReference>
<dbReference type="GO" id="GO:0005975">
    <property type="term" value="P:carbohydrate metabolic process"/>
    <property type="evidence" value="ECO:0007669"/>
    <property type="project" value="InterPro"/>
</dbReference>
<dbReference type="PANTHER" id="PTHR43095">
    <property type="entry name" value="SUGAR KINASE"/>
    <property type="match status" value="1"/>
</dbReference>